<dbReference type="GO" id="GO:0016589">
    <property type="term" value="C:NURF complex"/>
    <property type="evidence" value="ECO:0007669"/>
    <property type="project" value="TreeGrafter"/>
</dbReference>
<organism evidence="3 4">
    <name type="scientific">Aphis craccivora</name>
    <name type="common">Cowpea aphid</name>
    <dbReference type="NCBI Taxonomy" id="307492"/>
    <lineage>
        <taxon>Eukaryota</taxon>
        <taxon>Metazoa</taxon>
        <taxon>Ecdysozoa</taxon>
        <taxon>Arthropoda</taxon>
        <taxon>Hexapoda</taxon>
        <taxon>Insecta</taxon>
        <taxon>Pterygota</taxon>
        <taxon>Neoptera</taxon>
        <taxon>Paraneoptera</taxon>
        <taxon>Hemiptera</taxon>
        <taxon>Sternorrhyncha</taxon>
        <taxon>Aphidomorpha</taxon>
        <taxon>Aphidoidea</taxon>
        <taxon>Aphididae</taxon>
        <taxon>Aphidini</taxon>
        <taxon>Aphis</taxon>
        <taxon>Aphis</taxon>
    </lineage>
</organism>
<reference evidence="3 4" key="1">
    <citation type="submission" date="2019-08" db="EMBL/GenBank/DDBJ databases">
        <title>Whole genome of Aphis craccivora.</title>
        <authorList>
            <person name="Voronova N.V."/>
            <person name="Shulinski R.S."/>
            <person name="Bandarenka Y.V."/>
            <person name="Zhorov D.G."/>
            <person name="Warner D."/>
        </authorList>
    </citation>
    <scope>NUCLEOTIDE SEQUENCE [LARGE SCALE GENOMIC DNA]</scope>
    <source>
        <strain evidence="3">180601</strain>
        <tissue evidence="3">Whole Body</tissue>
    </source>
</reference>
<sequence>MSNQSSAAKVGEIFSAAGTAFSRLGELTLTLQPTNDTPTPNSKWTDDDIEMLQSAVKKFTDDLAIICDQIKQRTVSQIHTTLKRKSYENRSINPATLTRTPISTNILSTKCNSADVTLNMLNAPQEHNSGSDDVPSENNRHSFNCGVDIE</sequence>
<accession>A0A6G0Z2B0</accession>
<keyword evidence="4" id="KW-1185">Reference proteome</keyword>
<dbReference type="Proteomes" id="UP000478052">
    <property type="component" value="Unassembled WGS sequence"/>
</dbReference>
<name>A0A6G0Z2B0_APHCR</name>
<evidence type="ECO:0000256" key="1">
    <source>
        <dbReference type="ARBA" id="ARBA00004123"/>
    </source>
</evidence>
<proteinExistence type="predicted"/>
<dbReference type="OrthoDB" id="10021571at2759"/>
<dbReference type="Gene3D" id="1.20.58.1880">
    <property type="match status" value="1"/>
</dbReference>
<dbReference type="SUPFAM" id="SSF46689">
    <property type="entry name" value="Homeodomain-like"/>
    <property type="match status" value="1"/>
</dbReference>
<dbReference type="EMBL" id="VUJU01001623">
    <property type="protein sequence ID" value="KAF0764479.1"/>
    <property type="molecule type" value="Genomic_DNA"/>
</dbReference>
<gene>
    <name evidence="3" type="ORF">FWK35_00003834</name>
</gene>
<dbReference type="PANTHER" id="PTHR21397:SF2">
    <property type="entry name" value="CHROMATIN COMPLEXES SUBUNIT BAP18"/>
    <property type="match status" value="1"/>
</dbReference>
<evidence type="ECO:0000313" key="4">
    <source>
        <dbReference type="Proteomes" id="UP000478052"/>
    </source>
</evidence>
<evidence type="ECO:0000256" key="2">
    <source>
        <dbReference type="SAM" id="MobiDB-lite"/>
    </source>
</evidence>
<comment type="subcellular location">
    <subcellularLocation>
        <location evidence="1">Nucleus</location>
    </subcellularLocation>
</comment>
<comment type="caution">
    <text evidence="3">The sequence shown here is derived from an EMBL/GenBank/DDBJ whole genome shotgun (WGS) entry which is preliminary data.</text>
</comment>
<feature type="region of interest" description="Disordered" evidence="2">
    <location>
        <begin position="124"/>
        <end position="150"/>
    </location>
</feature>
<dbReference type="InterPro" id="IPR009057">
    <property type="entry name" value="Homeodomain-like_sf"/>
</dbReference>
<evidence type="ECO:0000313" key="3">
    <source>
        <dbReference type="EMBL" id="KAF0764479.1"/>
    </source>
</evidence>
<dbReference type="PANTHER" id="PTHR21397">
    <property type="entry name" value="CHROMATIN COMPLEXES SUBUNIT BAP18-RELATED"/>
    <property type="match status" value="1"/>
</dbReference>
<dbReference type="AlphaFoldDB" id="A0A6G0Z2B0"/>
<protein>
    <submittedName>
        <fullName evidence="3">Chromatin complexes subunit BAP18</fullName>
    </submittedName>
</protein>
<dbReference type="GO" id="GO:0071339">
    <property type="term" value="C:MLL1 complex"/>
    <property type="evidence" value="ECO:0007669"/>
    <property type="project" value="TreeGrafter"/>
</dbReference>